<evidence type="ECO:0000256" key="1">
    <source>
        <dbReference type="SAM" id="MobiDB-lite"/>
    </source>
</evidence>
<keyword evidence="3" id="KW-1185">Reference proteome</keyword>
<reference evidence="2 3" key="1">
    <citation type="submission" date="2016-02" db="EMBL/GenBank/DDBJ databases">
        <title>Band-tailed pigeon sequencing and assembly.</title>
        <authorList>
            <person name="Soares A.E."/>
            <person name="Novak B.J."/>
            <person name="Rice E.S."/>
            <person name="O'Connell B."/>
            <person name="Chang D."/>
            <person name="Weber S."/>
            <person name="Shapiro B."/>
        </authorList>
    </citation>
    <scope>NUCLEOTIDE SEQUENCE [LARGE SCALE GENOMIC DNA]</scope>
    <source>
        <strain evidence="2">BTP2013</strain>
        <tissue evidence="2">Blood</tissue>
    </source>
</reference>
<sequence length="96" mass="10420">MVGFLLVYENRSEESSVGPLSVQVARNAEPSQKERKYSSDKMALKVPILTASEILITSCVEVQKMTSGKGKRLSEKAKVTPNSAMPETGFVTNDVA</sequence>
<proteinExistence type="predicted"/>
<comment type="caution">
    <text evidence="2">The sequence shown here is derived from an EMBL/GenBank/DDBJ whole genome shotgun (WGS) entry which is preliminary data.</text>
</comment>
<dbReference type="Proteomes" id="UP000190648">
    <property type="component" value="Unassembled WGS sequence"/>
</dbReference>
<evidence type="ECO:0000313" key="3">
    <source>
        <dbReference type="Proteomes" id="UP000190648"/>
    </source>
</evidence>
<gene>
    <name evidence="2" type="ORF">AV530_015154</name>
</gene>
<evidence type="ECO:0000313" key="2">
    <source>
        <dbReference type="EMBL" id="OPJ78179.1"/>
    </source>
</evidence>
<organism evidence="2 3">
    <name type="scientific">Patagioenas fasciata monilis</name>
    <dbReference type="NCBI Taxonomy" id="372326"/>
    <lineage>
        <taxon>Eukaryota</taxon>
        <taxon>Metazoa</taxon>
        <taxon>Chordata</taxon>
        <taxon>Craniata</taxon>
        <taxon>Vertebrata</taxon>
        <taxon>Euteleostomi</taxon>
        <taxon>Archelosauria</taxon>
        <taxon>Archosauria</taxon>
        <taxon>Dinosauria</taxon>
        <taxon>Saurischia</taxon>
        <taxon>Theropoda</taxon>
        <taxon>Coelurosauria</taxon>
        <taxon>Aves</taxon>
        <taxon>Neognathae</taxon>
        <taxon>Neoaves</taxon>
        <taxon>Columbimorphae</taxon>
        <taxon>Columbiformes</taxon>
        <taxon>Columbidae</taxon>
        <taxon>Patagioenas</taxon>
    </lineage>
</organism>
<protein>
    <submittedName>
        <fullName evidence="2">Uncharacterized protein</fullName>
    </submittedName>
</protein>
<name>A0A1V4K147_PATFA</name>
<dbReference type="AlphaFoldDB" id="A0A1V4K147"/>
<dbReference type="EMBL" id="LSYS01005191">
    <property type="protein sequence ID" value="OPJ78179.1"/>
    <property type="molecule type" value="Genomic_DNA"/>
</dbReference>
<feature type="region of interest" description="Disordered" evidence="1">
    <location>
        <begin position="70"/>
        <end position="96"/>
    </location>
</feature>
<accession>A0A1V4K147</accession>